<dbReference type="PROSITE" id="PS50850">
    <property type="entry name" value="MFS"/>
    <property type="match status" value="1"/>
</dbReference>
<keyword evidence="3 6" id="KW-0812">Transmembrane</keyword>
<evidence type="ECO:0000256" key="2">
    <source>
        <dbReference type="ARBA" id="ARBA00022448"/>
    </source>
</evidence>
<dbReference type="Gene3D" id="1.20.1720.10">
    <property type="entry name" value="Multidrug resistance protein D"/>
    <property type="match status" value="1"/>
</dbReference>
<evidence type="ECO:0000256" key="6">
    <source>
        <dbReference type="SAM" id="Phobius"/>
    </source>
</evidence>
<comment type="caution">
    <text evidence="8">The sequence shown here is derived from an EMBL/GenBank/DDBJ whole genome shotgun (WGS) entry which is preliminary data.</text>
</comment>
<gene>
    <name evidence="8" type="ORF">S101258_02311</name>
</gene>
<proteinExistence type="predicted"/>
<feature type="transmembrane region" description="Helical" evidence="6">
    <location>
        <begin position="117"/>
        <end position="135"/>
    </location>
</feature>
<dbReference type="PANTHER" id="PTHR42718">
    <property type="entry name" value="MAJOR FACILITATOR SUPERFAMILY MULTIDRUG TRANSPORTER MFSC"/>
    <property type="match status" value="1"/>
</dbReference>
<feature type="transmembrane region" description="Helical" evidence="6">
    <location>
        <begin position="20"/>
        <end position="45"/>
    </location>
</feature>
<evidence type="ECO:0000256" key="1">
    <source>
        <dbReference type="ARBA" id="ARBA00004651"/>
    </source>
</evidence>
<name>A0A2S3U3X9_LACPN</name>
<keyword evidence="4 6" id="KW-1133">Transmembrane helix</keyword>
<dbReference type="InterPro" id="IPR020846">
    <property type="entry name" value="MFS_dom"/>
</dbReference>
<dbReference type="GO" id="GO:0022857">
    <property type="term" value="F:transmembrane transporter activity"/>
    <property type="evidence" value="ECO:0007669"/>
    <property type="project" value="InterPro"/>
</dbReference>
<feature type="domain" description="Major facilitator superfamily (MFS) profile" evidence="7">
    <location>
        <begin position="19"/>
        <end position="205"/>
    </location>
</feature>
<dbReference type="Proteomes" id="UP000236990">
    <property type="component" value="Unassembled WGS sequence"/>
</dbReference>
<dbReference type="Pfam" id="PF07690">
    <property type="entry name" value="MFS_1"/>
    <property type="match status" value="1"/>
</dbReference>
<sequence length="205" mass="22325">MKTMSFATDPQIQKHRWWILVAVCLFTFMSTLDGSIVNIALPVMSKNLAIPMNQAEWVVSIYLIVICALLLLFGKLGDIYGKIRVFKIGSLLFIIGSLLSGFSVGLPFLLIARSIQAVGAAMTMSTNNGIITEVFPFKERGRALGMIGSFVALGSIAGPGIGGLILAHLSWGYIFWINVPVGNLGDDFRCNDFAKRRYDDATTIG</sequence>
<feature type="transmembrane region" description="Helical" evidence="6">
    <location>
        <begin position="147"/>
        <end position="174"/>
    </location>
</feature>
<evidence type="ECO:0000256" key="5">
    <source>
        <dbReference type="ARBA" id="ARBA00023136"/>
    </source>
</evidence>
<evidence type="ECO:0000256" key="3">
    <source>
        <dbReference type="ARBA" id="ARBA00022692"/>
    </source>
</evidence>
<evidence type="ECO:0000256" key="4">
    <source>
        <dbReference type="ARBA" id="ARBA00022989"/>
    </source>
</evidence>
<organism evidence="8 9">
    <name type="scientific">Lactiplantibacillus plantarum subsp. plantarum</name>
    <dbReference type="NCBI Taxonomy" id="337330"/>
    <lineage>
        <taxon>Bacteria</taxon>
        <taxon>Bacillati</taxon>
        <taxon>Bacillota</taxon>
        <taxon>Bacilli</taxon>
        <taxon>Lactobacillales</taxon>
        <taxon>Lactobacillaceae</taxon>
        <taxon>Lactiplantibacillus</taxon>
    </lineage>
</organism>
<keyword evidence="2" id="KW-0813">Transport</keyword>
<feature type="transmembrane region" description="Helical" evidence="6">
    <location>
        <begin position="88"/>
        <end position="111"/>
    </location>
</feature>
<evidence type="ECO:0000259" key="7">
    <source>
        <dbReference type="PROSITE" id="PS50850"/>
    </source>
</evidence>
<dbReference type="PRINTS" id="PR01036">
    <property type="entry name" value="TCRTETB"/>
</dbReference>
<dbReference type="InterPro" id="IPR036259">
    <property type="entry name" value="MFS_trans_sf"/>
</dbReference>
<reference evidence="8 9" key="1">
    <citation type="submission" date="2017-06" db="EMBL/GenBank/DDBJ databases">
        <title>Genome sequence of Lactobacillus plantarum subsp. plantarum strain SRCM101258.</title>
        <authorList>
            <person name="Cho S.H."/>
        </authorList>
    </citation>
    <scope>NUCLEOTIDE SEQUENCE [LARGE SCALE GENOMIC DNA]</scope>
    <source>
        <strain evidence="8 9">SRCM101258</strain>
    </source>
</reference>
<keyword evidence="5 6" id="KW-0472">Membrane</keyword>
<dbReference type="EMBL" id="NKCZ01000115">
    <property type="protein sequence ID" value="POD82776.1"/>
    <property type="molecule type" value="Genomic_DNA"/>
</dbReference>
<feature type="transmembrane region" description="Helical" evidence="6">
    <location>
        <begin position="57"/>
        <end position="76"/>
    </location>
</feature>
<evidence type="ECO:0000313" key="8">
    <source>
        <dbReference type="EMBL" id="POD82776.1"/>
    </source>
</evidence>
<accession>A0A2S3U3X9</accession>
<evidence type="ECO:0000313" key="9">
    <source>
        <dbReference type="Proteomes" id="UP000236990"/>
    </source>
</evidence>
<dbReference type="SUPFAM" id="SSF103473">
    <property type="entry name" value="MFS general substrate transporter"/>
    <property type="match status" value="1"/>
</dbReference>
<dbReference type="AlphaFoldDB" id="A0A2S3U3X9"/>
<comment type="subcellular location">
    <subcellularLocation>
        <location evidence="1">Cell membrane</location>
        <topology evidence="1">Multi-pass membrane protein</topology>
    </subcellularLocation>
</comment>
<dbReference type="GO" id="GO:0005886">
    <property type="term" value="C:plasma membrane"/>
    <property type="evidence" value="ECO:0007669"/>
    <property type="project" value="UniProtKB-SubCell"/>
</dbReference>
<dbReference type="InterPro" id="IPR011701">
    <property type="entry name" value="MFS"/>
</dbReference>
<dbReference type="CDD" id="cd17321">
    <property type="entry name" value="MFS_MMR_MDR_like"/>
    <property type="match status" value="1"/>
</dbReference>
<dbReference type="PANTHER" id="PTHR42718:SF9">
    <property type="entry name" value="MAJOR FACILITATOR SUPERFAMILY MULTIDRUG TRANSPORTER MFSC"/>
    <property type="match status" value="1"/>
</dbReference>
<protein>
    <submittedName>
        <fullName evidence="8">Putative MFS-type transporter</fullName>
    </submittedName>
</protein>